<evidence type="ECO:0000313" key="2">
    <source>
        <dbReference type="EMBL" id="GAF86088.1"/>
    </source>
</evidence>
<feature type="non-terminal residue" evidence="2">
    <location>
        <position position="1"/>
    </location>
</feature>
<dbReference type="CDD" id="cd21109">
    <property type="entry name" value="SPASM"/>
    <property type="match status" value="1"/>
</dbReference>
<dbReference type="Gene3D" id="3.20.20.70">
    <property type="entry name" value="Aldolase class I"/>
    <property type="match status" value="1"/>
</dbReference>
<dbReference type="Pfam" id="PF13186">
    <property type="entry name" value="SPASM"/>
    <property type="match status" value="1"/>
</dbReference>
<comment type="caution">
    <text evidence="2">The sequence shown here is derived from an EMBL/GenBank/DDBJ whole genome shotgun (WGS) entry which is preliminary data.</text>
</comment>
<name>X0SY08_9ZZZZ</name>
<dbReference type="SUPFAM" id="SSF102114">
    <property type="entry name" value="Radical SAM enzymes"/>
    <property type="match status" value="1"/>
</dbReference>
<dbReference type="PANTHER" id="PTHR11228">
    <property type="entry name" value="RADICAL SAM DOMAIN PROTEIN"/>
    <property type="match status" value="1"/>
</dbReference>
<dbReference type="EMBL" id="BARS01017538">
    <property type="protein sequence ID" value="GAF86088.1"/>
    <property type="molecule type" value="Genomic_DNA"/>
</dbReference>
<feature type="domain" description="4Fe4S-binding SPASM" evidence="1">
    <location>
        <begin position="156"/>
        <end position="215"/>
    </location>
</feature>
<accession>X0SY08</accession>
<sequence>LGMDVGFITNGGLVTKEIAKRLVAVCTWIRVSLDASDPEMFHYSHGRDATEFKAVLRGAGLLAAAAGDNCTVGVGYLTNDETKRGMMEATRLARNTGADYMQFRPYHWDNTPVADVLPLCRQFEAPGFKVVASEQKYRHFEDWYERDYTKCHGGCIVGVVQSDGNMALCCHTRGMPDFYIGSLHEQRMADIWGSERHKAVVASVDVTKCVPFCRCDHINRVLDDATTPKQHEAFL</sequence>
<dbReference type="InterPro" id="IPR013785">
    <property type="entry name" value="Aldolase_TIM"/>
</dbReference>
<gene>
    <name evidence="2" type="ORF">S01H1_28677</name>
</gene>
<dbReference type="AlphaFoldDB" id="X0SY08"/>
<evidence type="ECO:0000259" key="1">
    <source>
        <dbReference type="Pfam" id="PF13186"/>
    </source>
</evidence>
<proteinExistence type="predicted"/>
<organism evidence="2">
    <name type="scientific">marine sediment metagenome</name>
    <dbReference type="NCBI Taxonomy" id="412755"/>
    <lineage>
        <taxon>unclassified sequences</taxon>
        <taxon>metagenomes</taxon>
        <taxon>ecological metagenomes</taxon>
    </lineage>
</organism>
<reference evidence="2" key="1">
    <citation type="journal article" date="2014" name="Front. Microbiol.">
        <title>High frequency of phylogenetically diverse reductive dehalogenase-homologous genes in deep subseafloor sedimentary metagenomes.</title>
        <authorList>
            <person name="Kawai M."/>
            <person name="Futagami T."/>
            <person name="Toyoda A."/>
            <person name="Takaki Y."/>
            <person name="Nishi S."/>
            <person name="Hori S."/>
            <person name="Arai W."/>
            <person name="Tsubouchi T."/>
            <person name="Morono Y."/>
            <person name="Uchiyama I."/>
            <person name="Ito T."/>
            <person name="Fujiyama A."/>
            <person name="Inagaki F."/>
            <person name="Takami H."/>
        </authorList>
    </citation>
    <scope>NUCLEOTIDE SEQUENCE</scope>
    <source>
        <strain evidence="2">Expedition CK06-06</strain>
    </source>
</reference>
<dbReference type="InterPro" id="IPR050377">
    <property type="entry name" value="Radical_SAM_PqqE_MftC-like"/>
</dbReference>
<dbReference type="InterPro" id="IPR058240">
    <property type="entry name" value="rSAM_sf"/>
</dbReference>
<dbReference type="InterPro" id="IPR023885">
    <property type="entry name" value="4Fe4S-binding_SPASM_dom"/>
</dbReference>
<protein>
    <recommendedName>
        <fullName evidence="1">4Fe4S-binding SPASM domain-containing protein</fullName>
    </recommendedName>
</protein>
<dbReference type="PANTHER" id="PTHR11228:SF7">
    <property type="entry name" value="PQQA PEPTIDE CYCLASE"/>
    <property type="match status" value="1"/>
</dbReference>